<dbReference type="AlphaFoldDB" id="N0BE62"/>
<dbReference type="Proteomes" id="UP000013307">
    <property type="component" value="Chromosome"/>
</dbReference>
<sequence length="215" mass="24467">MEVRVRHVEIDRLLKVCNPSRLDNLVRKICPKYKRDNSKPSQIYEEIHNLAVSIILARLRKVGIEAEAEITLKNGVVDIRIKRENVPVAIVEVKTGKVKLIQSAAYAYMTGKPVFVAEMRTGNVTKIAPDIARYLLERYLGLLRDIKEVKEGSIIPNSACRFCVADCKYNNGKNLRNLDPVRNLFDVLNNIDKVIEKLVEGIRAEMKGLKKENLN</sequence>
<dbReference type="RefSeq" id="WP_015590906.1">
    <property type="nucleotide sequence ID" value="NC_021169.1"/>
</dbReference>
<dbReference type="InterPro" id="IPR011604">
    <property type="entry name" value="PDDEXK-like_dom_sf"/>
</dbReference>
<name>N0BE62_9EURY</name>
<dbReference type="HOGENOM" id="CLU_1280729_0_0_2"/>
<organism evidence="1 2">
    <name type="scientific">Archaeoglobus sulfaticallidus PM70-1</name>
    <dbReference type="NCBI Taxonomy" id="387631"/>
    <lineage>
        <taxon>Archaea</taxon>
        <taxon>Methanobacteriati</taxon>
        <taxon>Methanobacteriota</taxon>
        <taxon>Archaeoglobi</taxon>
        <taxon>Archaeoglobales</taxon>
        <taxon>Archaeoglobaceae</taxon>
        <taxon>Archaeoglobus</taxon>
    </lineage>
</organism>
<evidence type="ECO:0000313" key="2">
    <source>
        <dbReference type="Proteomes" id="UP000013307"/>
    </source>
</evidence>
<protein>
    <submittedName>
        <fullName evidence="1">Uncharacterized protein</fullName>
    </submittedName>
</protein>
<evidence type="ECO:0000313" key="1">
    <source>
        <dbReference type="EMBL" id="AGK61308.1"/>
    </source>
</evidence>
<accession>N0BE62</accession>
<keyword evidence="2" id="KW-1185">Reference proteome</keyword>
<dbReference type="Gene3D" id="3.90.320.10">
    <property type="match status" value="1"/>
</dbReference>
<dbReference type="KEGG" id="ast:Asulf_01317"/>
<dbReference type="EMBL" id="CP005290">
    <property type="protein sequence ID" value="AGK61308.1"/>
    <property type="molecule type" value="Genomic_DNA"/>
</dbReference>
<gene>
    <name evidence="1" type="ORF">Asulf_01317</name>
</gene>
<reference evidence="1 2" key="1">
    <citation type="journal article" date="2013" name="Genome Announc.">
        <title>Complete Genome Sequence of the Thermophilic and Facultatively Chemolithoautotrophic Sulfate Reducer Archaeoglobus sulfaticallidus Strain PM70-1T.</title>
        <authorList>
            <person name="Stokke R."/>
            <person name="Hocking W.P."/>
            <person name="Steinsbu B.O."/>
            <person name="Steen I.H."/>
        </authorList>
    </citation>
    <scope>NUCLEOTIDE SEQUENCE [LARGE SCALE GENOMIC DNA]</scope>
    <source>
        <strain evidence="1">PM70-1</strain>
    </source>
</reference>
<dbReference type="STRING" id="387631.Asulf_01317"/>
<proteinExistence type="predicted"/>
<dbReference type="eggNOG" id="arCOG00786">
    <property type="taxonomic scope" value="Archaea"/>
</dbReference>
<dbReference type="GeneID" id="15392956"/>